<evidence type="ECO:0000313" key="3">
    <source>
        <dbReference type="Proteomes" id="UP000828390"/>
    </source>
</evidence>
<keyword evidence="1" id="KW-0732">Signal</keyword>
<evidence type="ECO:0000256" key="1">
    <source>
        <dbReference type="SAM" id="SignalP"/>
    </source>
</evidence>
<dbReference type="Proteomes" id="UP000828390">
    <property type="component" value="Unassembled WGS sequence"/>
</dbReference>
<sequence>MFSAVTLVLLVSCCGAALSSWIPYGDGNPYPPYSKPGSYPGPWGWQGNDVGSQGNALRGFGNAVGSQGNDVSGYGNNVGWQWNEVDGIGNYVGWQGNSVN</sequence>
<keyword evidence="3" id="KW-1185">Reference proteome</keyword>
<accession>A0A9D4IZU9</accession>
<proteinExistence type="predicted"/>
<evidence type="ECO:0000313" key="2">
    <source>
        <dbReference type="EMBL" id="KAH3790458.1"/>
    </source>
</evidence>
<feature type="signal peptide" evidence="1">
    <location>
        <begin position="1"/>
        <end position="19"/>
    </location>
</feature>
<gene>
    <name evidence="2" type="ORF">DPMN_168660</name>
</gene>
<reference evidence="2" key="1">
    <citation type="journal article" date="2019" name="bioRxiv">
        <title>The Genome of the Zebra Mussel, Dreissena polymorpha: A Resource for Invasive Species Research.</title>
        <authorList>
            <person name="McCartney M.A."/>
            <person name="Auch B."/>
            <person name="Kono T."/>
            <person name="Mallez S."/>
            <person name="Zhang Y."/>
            <person name="Obille A."/>
            <person name="Becker A."/>
            <person name="Abrahante J.E."/>
            <person name="Garbe J."/>
            <person name="Badalamenti J.P."/>
            <person name="Herman A."/>
            <person name="Mangelson H."/>
            <person name="Liachko I."/>
            <person name="Sullivan S."/>
            <person name="Sone E.D."/>
            <person name="Koren S."/>
            <person name="Silverstein K.A.T."/>
            <person name="Beckman K.B."/>
            <person name="Gohl D.M."/>
        </authorList>
    </citation>
    <scope>NUCLEOTIDE SEQUENCE</scope>
    <source>
        <strain evidence="2">Duluth1</strain>
        <tissue evidence="2">Whole animal</tissue>
    </source>
</reference>
<feature type="chain" id="PRO_5038920555" evidence="1">
    <location>
        <begin position="20"/>
        <end position="100"/>
    </location>
</feature>
<organism evidence="2 3">
    <name type="scientific">Dreissena polymorpha</name>
    <name type="common">Zebra mussel</name>
    <name type="synonym">Mytilus polymorpha</name>
    <dbReference type="NCBI Taxonomy" id="45954"/>
    <lineage>
        <taxon>Eukaryota</taxon>
        <taxon>Metazoa</taxon>
        <taxon>Spiralia</taxon>
        <taxon>Lophotrochozoa</taxon>
        <taxon>Mollusca</taxon>
        <taxon>Bivalvia</taxon>
        <taxon>Autobranchia</taxon>
        <taxon>Heteroconchia</taxon>
        <taxon>Euheterodonta</taxon>
        <taxon>Imparidentia</taxon>
        <taxon>Neoheterodontei</taxon>
        <taxon>Myida</taxon>
        <taxon>Dreissenoidea</taxon>
        <taxon>Dreissenidae</taxon>
        <taxon>Dreissena</taxon>
    </lineage>
</organism>
<reference evidence="2" key="2">
    <citation type="submission" date="2020-11" db="EMBL/GenBank/DDBJ databases">
        <authorList>
            <person name="McCartney M.A."/>
            <person name="Auch B."/>
            <person name="Kono T."/>
            <person name="Mallez S."/>
            <person name="Becker A."/>
            <person name="Gohl D.M."/>
            <person name="Silverstein K.A.T."/>
            <person name="Koren S."/>
            <person name="Bechman K.B."/>
            <person name="Herman A."/>
            <person name="Abrahante J.E."/>
            <person name="Garbe J."/>
        </authorList>
    </citation>
    <scope>NUCLEOTIDE SEQUENCE</scope>
    <source>
        <strain evidence="2">Duluth1</strain>
        <tissue evidence="2">Whole animal</tissue>
    </source>
</reference>
<protein>
    <submittedName>
        <fullName evidence="2">Uncharacterized protein</fullName>
    </submittedName>
</protein>
<comment type="caution">
    <text evidence="2">The sequence shown here is derived from an EMBL/GenBank/DDBJ whole genome shotgun (WGS) entry which is preliminary data.</text>
</comment>
<dbReference type="EMBL" id="JAIWYP010000008">
    <property type="protein sequence ID" value="KAH3790458.1"/>
    <property type="molecule type" value="Genomic_DNA"/>
</dbReference>
<name>A0A9D4IZU9_DREPO</name>
<dbReference type="AlphaFoldDB" id="A0A9D4IZU9"/>